<evidence type="ECO:0000313" key="2">
    <source>
        <dbReference type="Proteomes" id="UP000321570"/>
    </source>
</evidence>
<dbReference type="AlphaFoldDB" id="A0A564Y6D2"/>
<name>A0A564Y6D2_HYMDI</name>
<gene>
    <name evidence="1" type="ORF">WMSIL1_LOCUS2997</name>
</gene>
<accession>A0A564Y6D2</accession>
<organism evidence="1 2">
    <name type="scientific">Hymenolepis diminuta</name>
    <name type="common">Rat tapeworm</name>
    <dbReference type="NCBI Taxonomy" id="6216"/>
    <lineage>
        <taxon>Eukaryota</taxon>
        <taxon>Metazoa</taxon>
        <taxon>Spiralia</taxon>
        <taxon>Lophotrochozoa</taxon>
        <taxon>Platyhelminthes</taxon>
        <taxon>Cestoda</taxon>
        <taxon>Eucestoda</taxon>
        <taxon>Cyclophyllidea</taxon>
        <taxon>Hymenolepididae</taxon>
        <taxon>Hymenolepis</taxon>
    </lineage>
</organism>
<sequence length="141" mass="16283">MLVEQRELACVYLFAHTCMVWPLLFAHASHLVSLELIWANQTITRLNHTWNQFVCLPDRFSTSLARFLVVVQYLQSTIYLESRVEALSAEVNMWNNQIKMVSSMLQRTNGESYPFSTFRKSKNYGCTGLQNESYSMVACAI</sequence>
<keyword evidence="2" id="KW-1185">Reference proteome</keyword>
<reference evidence="1 2" key="1">
    <citation type="submission" date="2019-07" db="EMBL/GenBank/DDBJ databases">
        <authorList>
            <person name="Jastrzebski P J."/>
            <person name="Paukszto L."/>
            <person name="Jastrzebski P J."/>
        </authorList>
    </citation>
    <scope>NUCLEOTIDE SEQUENCE [LARGE SCALE GENOMIC DNA]</scope>
    <source>
        <strain evidence="1 2">WMS-il1</strain>
    </source>
</reference>
<dbReference type="Proteomes" id="UP000321570">
    <property type="component" value="Unassembled WGS sequence"/>
</dbReference>
<evidence type="ECO:0000313" key="1">
    <source>
        <dbReference type="EMBL" id="VUZ42338.1"/>
    </source>
</evidence>
<protein>
    <submittedName>
        <fullName evidence="1">Uncharacterized protein</fullName>
    </submittedName>
</protein>
<dbReference type="EMBL" id="CABIJS010000088">
    <property type="protein sequence ID" value="VUZ42338.1"/>
    <property type="molecule type" value="Genomic_DNA"/>
</dbReference>
<proteinExistence type="predicted"/>